<dbReference type="GO" id="GO:0003712">
    <property type="term" value="F:transcription coregulator activity"/>
    <property type="evidence" value="ECO:0007669"/>
    <property type="project" value="InterPro"/>
</dbReference>
<dbReference type="Gene3D" id="1.10.246.20">
    <property type="entry name" value="Coactivator CBP, KIX domain"/>
    <property type="match status" value="3"/>
</dbReference>
<accession>A9NRD7</accession>
<dbReference type="PANTHER" id="PTHR35300">
    <property type="entry name" value="COACTIVATOR CBP, KIX DOMAIN-CONTAINING PROTEIN-RELATED"/>
    <property type="match status" value="1"/>
</dbReference>
<proteinExistence type="evidence at transcript level"/>
<dbReference type="AlphaFoldDB" id="A9NRD7"/>
<dbReference type="EMBL" id="EF083865">
    <property type="protein sequence ID" value="ABK23198.1"/>
    <property type="molecule type" value="mRNA"/>
</dbReference>
<dbReference type="GO" id="GO:0006355">
    <property type="term" value="P:regulation of DNA-templated transcription"/>
    <property type="evidence" value="ECO:0007669"/>
    <property type="project" value="InterPro"/>
</dbReference>
<evidence type="ECO:0000256" key="1">
    <source>
        <dbReference type="ARBA" id="ARBA00023242"/>
    </source>
</evidence>
<sequence>MDGGIPRSWRANIDLYAVRPYTIERILQLFYRHPVSEEWQQQLPDFVRRLEEALFIEAASQEEYMNLSTLEPRLQSVMQGLMHDGSSVSSQTSTLGGIRRSWHTDTELYAVRKYIIEKILQLFNRHPVSPDWQQQLPNFVRRLEEVLFNEAASQEEYMNLNNLEQRLQSLMRRLTPNGNSVSSQTSNPGGVQRSWRTEADLYAVRQYIIEKILQVFHRQPISSDWQQRLPNFVRFVEEGLFNEAASKEEYMNLNTLEPRMQSLVRRIRPVTPD</sequence>
<dbReference type="PANTHER" id="PTHR35300:SF4">
    <property type="entry name" value="HISTONE ACETYLTRANSFERASE"/>
    <property type="match status" value="1"/>
</dbReference>
<dbReference type="InterPro" id="IPR036529">
    <property type="entry name" value="KIX_dom_sf"/>
</dbReference>
<reference evidence="2" key="1">
    <citation type="journal article" date="2008" name="BMC Genomics">
        <title>A conifer genomics resource of 200,000 spruce (Picea spp.) ESTs and 6,464 high-quality, sequence-finished full-length cDNAs for Sitka spruce (Picea sitchensis).</title>
        <authorList>
            <person name="Ralph S.G."/>
            <person name="Chun H.J."/>
            <person name="Kolosova N."/>
            <person name="Cooper D."/>
            <person name="Oddy C."/>
            <person name="Ritland C.E."/>
            <person name="Kirkpatrick R."/>
            <person name="Moore R."/>
            <person name="Barber S."/>
            <person name="Holt R.A."/>
            <person name="Jones S.J."/>
            <person name="Marra M.A."/>
            <person name="Douglas C.J."/>
            <person name="Ritland K."/>
            <person name="Bohlmann J."/>
        </authorList>
    </citation>
    <scope>NUCLEOTIDE SEQUENCE</scope>
    <source>
        <tissue evidence="2">Green portion of the leader tissue</tissue>
    </source>
</reference>
<dbReference type="OMA" id="RQSTARW"/>
<protein>
    <submittedName>
        <fullName evidence="2">Uncharacterized protein</fullName>
    </submittedName>
</protein>
<evidence type="ECO:0000313" key="2">
    <source>
        <dbReference type="EMBL" id="ABK23198.1"/>
    </source>
</evidence>
<organism evidence="2">
    <name type="scientific">Picea sitchensis</name>
    <name type="common">Sitka spruce</name>
    <name type="synonym">Pinus sitchensis</name>
    <dbReference type="NCBI Taxonomy" id="3332"/>
    <lineage>
        <taxon>Eukaryota</taxon>
        <taxon>Viridiplantae</taxon>
        <taxon>Streptophyta</taxon>
        <taxon>Embryophyta</taxon>
        <taxon>Tracheophyta</taxon>
        <taxon>Spermatophyta</taxon>
        <taxon>Pinopsida</taxon>
        <taxon>Pinidae</taxon>
        <taxon>Conifers I</taxon>
        <taxon>Pinales</taxon>
        <taxon>Pinaceae</taxon>
        <taxon>Picea</taxon>
    </lineage>
</organism>
<name>A9NRD7_PICSI</name>
<keyword evidence="1" id="KW-0539">Nucleus</keyword>